<feature type="domain" description="Calcineurin-like phosphoesterase" evidence="1">
    <location>
        <begin position="30"/>
        <end position="262"/>
    </location>
</feature>
<name>A0AAD2IX39_ACHAE</name>
<evidence type="ECO:0000259" key="1">
    <source>
        <dbReference type="Pfam" id="PF00149"/>
    </source>
</evidence>
<sequence length="301" mass="33526">MWLVNQESVARNNGLPQRRLRRQWPKMAAMKIQLLSDLHLETDPDFLARPAPGADLLVLAGDIGSYRRGSLMTGDDFGLGSYAPNKGWPTPVVYVPGNHEYDNVDFDETHARLRQLCGELGIHWLERETLVIDGVRFVGTTLWTDFDALAAPGDTVGAALKKREKAFRAADFYLEKAEMRRNGAPFMAEQMREQGLLCQQWLQDALRAPHYGPTVAITHFAPTLASADPRYGVTPGTAGFCNALDALLPLADVWMHGHLHCPQDYVKNGCRIVANPLGYAKKGEQQDFAPDRLWDVTASRT</sequence>
<dbReference type="GO" id="GO:0016787">
    <property type="term" value="F:hydrolase activity"/>
    <property type="evidence" value="ECO:0007669"/>
    <property type="project" value="InterPro"/>
</dbReference>
<protein>
    <submittedName>
        <fullName evidence="2">Calcineurin-like phosphoesterase superfamily domain</fullName>
    </submittedName>
</protein>
<gene>
    <name evidence="2" type="ORF">ERS370000_01385</name>
</gene>
<proteinExistence type="predicted"/>
<accession>A0AAD2IX39</accession>
<evidence type="ECO:0000313" key="2">
    <source>
        <dbReference type="EMBL" id="CUI71247.1"/>
    </source>
</evidence>
<dbReference type="PANTHER" id="PTHR37844">
    <property type="entry name" value="SER/THR PROTEIN PHOSPHATASE SUPERFAMILY (AFU_ORTHOLOGUE AFUA_1G14840)"/>
    <property type="match status" value="1"/>
</dbReference>
<dbReference type="PANTHER" id="PTHR37844:SF2">
    <property type="entry name" value="SER_THR PROTEIN PHOSPHATASE SUPERFAMILY (AFU_ORTHOLOGUE AFUA_1G14840)"/>
    <property type="match status" value="1"/>
</dbReference>
<reference evidence="2 3" key="1">
    <citation type="submission" date="2015-09" db="EMBL/GenBank/DDBJ databases">
        <authorList>
            <consortium name="Pathogen Informatics"/>
        </authorList>
    </citation>
    <scope>NUCLEOTIDE SEQUENCE [LARGE SCALE GENOMIC DNA]</scope>
    <source>
        <strain evidence="2 3">2789STDY5608625</strain>
    </source>
</reference>
<organism evidence="2 3">
    <name type="scientific">Achromobacter aegrifaciens</name>
    <dbReference type="NCBI Taxonomy" id="1287736"/>
    <lineage>
        <taxon>Bacteria</taxon>
        <taxon>Pseudomonadati</taxon>
        <taxon>Pseudomonadota</taxon>
        <taxon>Betaproteobacteria</taxon>
        <taxon>Burkholderiales</taxon>
        <taxon>Alcaligenaceae</taxon>
        <taxon>Achromobacter</taxon>
    </lineage>
</organism>
<dbReference type="Pfam" id="PF00149">
    <property type="entry name" value="Metallophos"/>
    <property type="match status" value="1"/>
</dbReference>
<dbReference type="AlphaFoldDB" id="A0AAD2IX39"/>
<dbReference type="Gene3D" id="3.60.21.10">
    <property type="match status" value="1"/>
</dbReference>
<comment type="caution">
    <text evidence="2">The sequence shown here is derived from an EMBL/GenBank/DDBJ whole genome shotgun (WGS) entry which is preliminary data.</text>
</comment>
<dbReference type="EMBL" id="CYTK01000002">
    <property type="protein sequence ID" value="CUI71247.1"/>
    <property type="molecule type" value="Genomic_DNA"/>
</dbReference>
<dbReference type="InterPro" id="IPR004843">
    <property type="entry name" value="Calcineurin-like_PHP"/>
</dbReference>
<evidence type="ECO:0000313" key="3">
    <source>
        <dbReference type="Proteomes" id="UP000044098"/>
    </source>
</evidence>
<dbReference type="InterPro" id="IPR029052">
    <property type="entry name" value="Metallo-depent_PP-like"/>
</dbReference>
<dbReference type="Proteomes" id="UP000044098">
    <property type="component" value="Unassembled WGS sequence"/>
</dbReference>
<dbReference type="SUPFAM" id="SSF56300">
    <property type="entry name" value="Metallo-dependent phosphatases"/>
    <property type="match status" value="1"/>
</dbReference>